<dbReference type="Gene3D" id="3.20.20.190">
    <property type="entry name" value="Phosphatidylinositol (PI) phosphodiesterase"/>
    <property type="match status" value="1"/>
</dbReference>
<dbReference type="GO" id="GO:0006629">
    <property type="term" value="P:lipid metabolic process"/>
    <property type="evidence" value="ECO:0007669"/>
    <property type="project" value="InterPro"/>
</dbReference>
<evidence type="ECO:0000313" key="2">
    <source>
        <dbReference type="EMBL" id="NDV30575.1"/>
    </source>
</evidence>
<dbReference type="InterPro" id="IPR051057">
    <property type="entry name" value="PI-PLC_domain"/>
</dbReference>
<accession>A0A6B2L121</accession>
<dbReference type="SUPFAM" id="SSF51695">
    <property type="entry name" value="PLC-like phosphodiesterases"/>
    <property type="match status" value="1"/>
</dbReference>
<dbReference type="InterPro" id="IPR000909">
    <property type="entry name" value="PLipase_C_PInositol-sp_X_dom"/>
</dbReference>
<feature type="domain" description="Phosphatidylinositol-specific phospholipase C X" evidence="1">
    <location>
        <begin position="51"/>
        <end position="162"/>
    </location>
</feature>
<protein>
    <recommendedName>
        <fullName evidence="1">Phosphatidylinositol-specific phospholipase C X domain-containing protein</fullName>
    </recommendedName>
</protein>
<dbReference type="AlphaFoldDB" id="A0A6B2L121"/>
<evidence type="ECO:0000259" key="1">
    <source>
        <dbReference type="Pfam" id="PF00388"/>
    </source>
</evidence>
<dbReference type="EMBL" id="GIBP01001606">
    <property type="protein sequence ID" value="NDV30575.1"/>
    <property type="molecule type" value="Transcribed_RNA"/>
</dbReference>
<sequence>MTTLGTELENVPLNRIFFLGTHDSCTASITPDALVAPDCPDELKSLLKTFSGTFISSSVVGPIIANWAKTQTLSISAQLHCGVRCFDVRVAYCTTRQDFFITHSVFGENFTSTLLQFSDFASKNPQEIIIISFTPISLKQQQEANLTKMIVYHLHKYLVPPSAVHYLSPLKDVWKTGKSVFFSICNANHDLEGPEYSFTPQATHPSDSPEYGFNLSLKLHPLFWFNLFKSNWANVTEPDQLFTSLRSSVKRRPHKGIYLVSAVLTPQSDTIMNYLGQDLLSWIRNHKLEQEVIKRLESPLYRQYHLAGIVVDDYILKDNGLFQNVLDINRARARMYNALRHHELVPSPSFKKIVYNKSIYGITTTGYVLEKEGEQWIWKGGGLDCAKDLVITRNGDLYALQKKFVHLFHKEHGWTLLPSMVFKAIATDGKYLFTISDVSTINFWENTWRTFGSVPQKSTQFVITESYYWVVADNLLYRADKKDFNNWTFVPAPVSALVGVTASEGDCVVVTLECGVYVLKGDLWRRIPPNLLPYGKLESVHLRDGTAFGISNSTFWQVPLILE</sequence>
<organism evidence="2">
    <name type="scientific">Arcella intermedia</name>
    <dbReference type="NCBI Taxonomy" id="1963864"/>
    <lineage>
        <taxon>Eukaryota</taxon>
        <taxon>Amoebozoa</taxon>
        <taxon>Tubulinea</taxon>
        <taxon>Elardia</taxon>
        <taxon>Arcellinida</taxon>
        <taxon>Sphaerothecina</taxon>
        <taxon>Arcellidae</taxon>
        <taxon>Arcella</taxon>
    </lineage>
</organism>
<proteinExistence type="predicted"/>
<dbReference type="PANTHER" id="PTHR13593">
    <property type="match status" value="1"/>
</dbReference>
<dbReference type="Pfam" id="PF00388">
    <property type="entry name" value="PI-PLC-X"/>
    <property type="match status" value="1"/>
</dbReference>
<dbReference type="GO" id="GO:0008081">
    <property type="term" value="F:phosphoric diester hydrolase activity"/>
    <property type="evidence" value="ECO:0007669"/>
    <property type="project" value="InterPro"/>
</dbReference>
<reference evidence="2" key="1">
    <citation type="journal article" date="2020" name="J. Eukaryot. Microbiol.">
        <title>De novo Sequencing, Assembly and Annotation of the Transcriptome for the Free-Living Testate Amoeba Arcella intermedia.</title>
        <authorList>
            <person name="Ribeiro G.M."/>
            <person name="Porfirio-Sousa A.L."/>
            <person name="Maurer-Alcala X.X."/>
            <person name="Katz L.A."/>
            <person name="Lahr D.J.G."/>
        </authorList>
    </citation>
    <scope>NUCLEOTIDE SEQUENCE</scope>
</reference>
<dbReference type="InterPro" id="IPR017946">
    <property type="entry name" value="PLC-like_Pdiesterase_TIM-brl"/>
</dbReference>
<name>A0A6B2L121_9EUKA</name>
<dbReference type="PANTHER" id="PTHR13593:SF113">
    <property type="entry name" value="SI:DKEY-266F7.9"/>
    <property type="match status" value="1"/>
</dbReference>